<dbReference type="OrthoDB" id="1007377at2"/>
<organism evidence="2 3">
    <name type="scientific">Alistipes timonensis JC136</name>
    <dbReference type="NCBI Taxonomy" id="1033731"/>
    <lineage>
        <taxon>Bacteria</taxon>
        <taxon>Pseudomonadati</taxon>
        <taxon>Bacteroidota</taxon>
        <taxon>Bacteroidia</taxon>
        <taxon>Bacteroidales</taxon>
        <taxon>Rikenellaceae</taxon>
        <taxon>Alistipes</taxon>
    </lineage>
</organism>
<name>A0A1H3X6U6_9BACT</name>
<dbReference type="RefSeq" id="WP_010259170.1">
    <property type="nucleotide sequence ID" value="NZ_CAEG01000001.1"/>
</dbReference>
<sequence>MKSFHIAALAAVAVFAAASGCSDDVQKTTYSGSSGFGFAASVLNVEVGSANANQILVPIYRGTEDAQIAELKFEYDISKAGASEPYWADADPAGIFSLTTQRVIFADGAKVAYAQVRFTNLDLLGITTKYKMRLTIKDSLSPSKRDQVTMSVSRQLTFDYLGKCDYHDACVFDGTYKADIYRAQEAEIYRVMDPYTEGLIKEEYAENGWMGTPSAYVQFAVDAKGQITYEPFCTGMMVNAKYTAYAYYPGEYVWGKDFSDYNKENKKLSDKVLQLYPVYCLPEYQYGFLNDGAYPLTVTLP</sequence>
<evidence type="ECO:0000256" key="1">
    <source>
        <dbReference type="SAM" id="SignalP"/>
    </source>
</evidence>
<evidence type="ECO:0000313" key="2">
    <source>
        <dbReference type="EMBL" id="SDZ95117.1"/>
    </source>
</evidence>
<accession>A0A1H3X6U6</accession>
<reference evidence="2 3" key="1">
    <citation type="submission" date="2016-10" db="EMBL/GenBank/DDBJ databases">
        <authorList>
            <person name="de Groot N.N."/>
        </authorList>
    </citation>
    <scope>NUCLEOTIDE SEQUENCE [LARGE SCALE GENOMIC DNA]</scope>
    <source>
        <strain evidence="2 3">DSM 25383</strain>
    </source>
</reference>
<keyword evidence="1" id="KW-0732">Signal</keyword>
<protein>
    <submittedName>
        <fullName evidence="2">Uncharacterized protein</fullName>
    </submittedName>
</protein>
<keyword evidence="3" id="KW-1185">Reference proteome</keyword>
<dbReference type="Proteomes" id="UP000183253">
    <property type="component" value="Unassembled WGS sequence"/>
</dbReference>
<feature type="signal peptide" evidence="1">
    <location>
        <begin position="1"/>
        <end position="18"/>
    </location>
</feature>
<feature type="chain" id="PRO_5010325326" evidence="1">
    <location>
        <begin position="19"/>
        <end position="301"/>
    </location>
</feature>
<dbReference type="EMBL" id="FNRI01000001">
    <property type="protein sequence ID" value="SDZ95117.1"/>
    <property type="molecule type" value="Genomic_DNA"/>
</dbReference>
<proteinExistence type="predicted"/>
<dbReference type="AlphaFoldDB" id="A0A1H3X6U6"/>
<dbReference type="STRING" id="1033731.SAMN05444145_101127"/>
<gene>
    <name evidence="2" type="ORF">SAMN05444145_101127</name>
</gene>
<evidence type="ECO:0000313" key="3">
    <source>
        <dbReference type="Proteomes" id="UP000183253"/>
    </source>
</evidence>
<dbReference type="PROSITE" id="PS51257">
    <property type="entry name" value="PROKAR_LIPOPROTEIN"/>
    <property type="match status" value="1"/>
</dbReference>